<feature type="transmembrane region" description="Helical" evidence="1">
    <location>
        <begin position="85"/>
        <end position="104"/>
    </location>
</feature>
<name>A0A927Q013_9ACTN</name>
<dbReference type="AlphaFoldDB" id="A0A927Q013"/>
<protein>
    <submittedName>
        <fullName evidence="2">Uncharacterized protein</fullName>
    </submittedName>
</protein>
<dbReference type="Proteomes" id="UP000616839">
    <property type="component" value="Unassembled WGS sequence"/>
</dbReference>
<gene>
    <name evidence="2" type="ORF">IE331_15515</name>
</gene>
<accession>A0A927Q013</accession>
<reference evidence="2" key="1">
    <citation type="submission" date="2020-09" db="EMBL/GenBank/DDBJ databases">
        <title>Nocardioides sp. strain MJB4 16S ribosomal RNA gene Genome sequencing and assembly.</title>
        <authorList>
            <person name="Kim I."/>
        </authorList>
    </citation>
    <scope>NUCLEOTIDE SEQUENCE</scope>
    <source>
        <strain evidence="2">MJB4</strain>
    </source>
</reference>
<evidence type="ECO:0000313" key="2">
    <source>
        <dbReference type="EMBL" id="MBD8871033.1"/>
    </source>
</evidence>
<feature type="transmembrane region" description="Helical" evidence="1">
    <location>
        <begin position="56"/>
        <end position="73"/>
    </location>
</feature>
<evidence type="ECO:0000313" key="3">
    <source>
        <dbReference type="Proteomes" id="UP000616839"/>
    </source>
</evidence>
<feature type="transmembrane region" description="Helical" evidence="1">
    <location>
        <begin position="32"/>
        <end position="49"/>
    </location>
</feature>
<feature type="transmembrane region" description="Helical" evidence="1">
    <location>
        <begin position="143"/>
        <end position="165"/>
    </location>
</feature>
<comment type="caution">
    <text evidence="2">The sequence shown here is derived from an EMBL/GenBank/DDBJ whole genome shotgun (WGS) entry which is preliminary data.</text>
</comment>
<keyword evidence="1" id="KW-0472">Membrane</keyword>
<dbReference type="EMBL" id="JACYXZ010000005">
    <property type="protein sequence ID" value="MBD8871033.1"/>
    <property type="molecule type" value="Genomic_DNA"/>
</dbReference>
<evidence type="ECO:0000256" key="1">
    <source>
        <dbReference type="SAM" id="Phobius"/>
    </source>
</evidence>
<keyword evidence="1" id="KW-1133">Transmembrane helix</keyword>
<keyword evidence="3" id="KW-1185">Reference proteome</keyword>
<feature type="transmembrane region" description="Helical" evidence="1">
    <location>
        <begin position="116"/>
        <end position="137"/>
    </location>
</feature>
<organism evidence="2 3">
    <name type="scientific">Nocardioides donggukensis</name>
    <dbReference type="NCBI Taxonomy" id="2774019"/>
    <lineage>
        <taxon>Bacteria</taxon>
        <taxon>Bacillati</taxon>
        <taxon>Actinomycetota</taxon>
        <taxon>Actinomycetes</taxon>
        <taxon>Propionibacteriales</taxon>
        <taxon>Nocardioidaceae</taxon>
        <taxon>Nocardioides</taxon>
    </lineage>
</organism>
<keyword evidence="1" id="KW-0812">Transmembrane</keyword>
<sequence length="180" mass="19232">MNGPMTPLQKIAMGLVIVALDTLGGYDALPDFLGWALVLWGLATLPTPARGTLQATAAVAGAVSLVLWFPQVHQPLRDAEVSLRWAASLPDLLFVLLLCRALATRAREADPTDRRFAARFGVLAWAAVVVAALPAIADAAGSDGLLVAAEVGFVVLWLWLVWNLFAAHGREYARPPVTTR</sequence>
<proteinExistence type="predicted"/>
<dbReference type="RefSeq" id="WP_192144377.1">
    <property type="nucleotide sequence ID" value="NZ_JACYXZ010000005.1"/>
</dbReference>